<dbReference type="Proteomes" id="UP001165042">
    <property type="component" value="Unassembled WGS sequence"/>
</dbReference>
<dbReference type="SUPFAM" id="SSF144091">
    <property type="entry name" value="Rhomboid-like"/>
    <property type="match status" value="1"/>
</dbReference>
<evidence type="ECO:0000256" key="7">
    <source>
        <dbReference type="ARBA" id="ARBA00023136"/>
    </source>
</evidence>
<evidence type="ECO:0000256" key="2">
    <source>
        <dbReference type="ARBA" id="ARBA00009045"/>
    </source>
</evidence>
<dbReference type="PANTHER" id="PTHR43066:SF1">
    <property type="entry name" value="RHOMBOID PROTEIN 2"/>
    <property type="match status" value="1"/>
</dbReference>
<feature type="transmembrane region" description="Helical" evidence="8">
    <location>
        <begin position="122"/>
        <end position="140"/>
    </location>
</feature>
<keyword evidence="6 8" id="KW-1133">Transmembrane helix</keyword>
<protein>
    <submittedName>
        <fullName evidence="10">Rhomboid family intramembrane serine protease</fullName>
    </submittedName>
</protein>
<keyword evidence="3 10" id="KW-0645">Protease</keyword>
<dbReference type="Pfam" id="PF01694">
    <property type="entry name" value="Rhomboid"/>
    <property type="match status" value="1"/>
</dbReference>
<comment type="subcellular location">
    <subcellularLocation>
        <location evidence="1">Membrane</location>
        <topology evidence="1">Multi-pass membrane protein</topology>
    </subcellularLocation>
</comment>
<feature type="transmembrane region" description="Helical" evidence="8">
    <location>
        <begin position="64"/>
        <end position="89"/>
    </location>
</feature>
<keyword evidence="11" id="KW-1185">Reference proteome</keyword>
<comment type="similarity">
    <text evidence="2">Belongs to the peptidase S54 family.</text>
</comment>
<dbReference type="PANTHER" id="PTHR43066">
    <property type="entry name" value="RHOMBOID-RELATED PROTEIN"/>
    <property type="match status" value="1"/>
</dbReference>
<sequence>MSTVPVQPSKPAARVLPPNPLQALIVVGGFAALLYLIEFVDAVLPADLDQFGIIARDSSGLDGILWAPLLHAGWAHLVSNTLPLLVLAFLAMANGLAQWVAVTATIWLVSGVGVWLTGDGGTVTVGASGLCFGWLLFLLVRGLFTRSVLHIALALVLLGYWGTMLFGVLPGDPRISWQGHLFGALGGILAAWLVSMGNRSVTKQAAA</sequence>
<dbReference type="InterPro" id="IPR022764">
    <property type="entry name" value="Peptidase_S54_rhomboid_dom"/>
</dbReference>
<keyword evidence="7 8" id="KW-0472">Membrane</keyword>
<comment type="caution">
    <text evidence="10">The sequence shown here is derived from an EMBL/GenBank/DDBJ whole genome shotgun (WGS) entry which is preliminary data.</text>
</comment>
<gene>
    <name evidence="10" type="ORF">Aglo03_46670</name>
</gene>
<feature type="transmembrane region" description="Helical" evidence="8">
    <location>
        <begin position="96"/>
        <end position="116"/>
    </location>
</feature>
<dbReference type="GO" id="GO:0004252">
    <property type="term" value="F:serine-type endopeptidase activity"/>
    <property type="evidence" value="ECO:0007669"/>
    <property type="project" value="InterPro"/>
</dbReference>
<evidence type="ECO:0000259" key="9">
    <source>
        <dbReference type="Pfam" id="PF01694"/>
    </source>
</evidence>
<proteinExistence type="inferred from homology"/>
<evidence type="ECO:0000256" key="6">
    <source>
        <dbReference type="ARBA" id="ARBA00022989"/>
    </source>
</evidence>
<accession>A0A9W6QPN3</accession>
<dbReference type="GO" id="GO:0006508">
    <property type="term" value="P:proteolysis"/>
    <property type="evidence" value="ECO:0007669"/>
    <property type="project" value="UniProtKB-KW"/>
</dbReference>
<name>A0A9W6QPN3_9PSEU</name>
<dbReference type="AlphaFoldDB" id="A0A9W6QPN3"/>
<dbReference type="GO" id="GO:0016020">
    <property type="term" value="C:membrane"/>
    <property type="evidence" value="ECO:0007669"/>
    <property type="project" value="UniProtKB-SubCell"/>
</dbReference>
<evidence type="ECO:0000256" key="8">
    <source>
        <dbReference type="SAM" id="Phobius"/>
    </source>
</evidence>
<reference evidence="10" key="1">
    <citation type="submission" date="2023-02" db="EMBL/GenBank/DDBJ databases">
        <title>Actinokineospora globicatena NBRC 15670.</title>
        <authorList>
            <person name="Ichikawa N."/>
            <person name="Sato H."/>
            <person name="Tonouchi N."/>
        </authorList>
    </citation>
    <scope>NUCLEOTIDE SEQUENCE</scope>
    <source>
        <strain evidence="10">NBRC 15670</strain>
    </source>
</reference>
<dbReference type="InterPro" id="IPR035952">
    <property type="entry name" value="Rhomboid-like_sf"/>
</dbReference>
<evidence type="ECO:0000256" key="5">
    <source>
        <dbReference type="ARBA" id="ARBA00022801"/>
    </source>
</evidence>
<evidence type="ECO:0000256" key="1">
    <source>
        <dbReference type="ARBA" id="ARBA00004141"/>
    </source>
</evidence>
<feature type="domain" description="Peptidase S54 rhomboid" evidence="9">
    <location>
        <begin position="65"/>
        <end position="195"/>
    </location>
</feature>
<dbReference type="RefSeq" id="WP_253840612.1">
    <property type="nucleotide sequence ID" value="NZ_BAAAVC010000006.1"/>
</dbReference>
<keyword evidence="5" id="KW-0378">Hydrolase</keyword>
<evidence type="ECO:0000313" key="10">
    <source>
        <dbReference type="EMBL" id="GLW93851.1"/>
    </source>
</evidence>
<dbReference type="Gene3D" id="1.20.1540.10">
    <property type="entry name" value="Rhomboid-like"/>
    <property type="match status" value="1"/>
</dbReference>
<organism evidence="10 11">
    <name type="scientific">Actinokineospora globicatena</name>
    <dbReference type="NCBI Taxonomy" id="103729"/>
    <lineage>
        <taxon>Bacteria</taxon>
        <taxon>Bacillati</taxon>
        <taxon>Actinomycetota</taxon>
        <taxon>Actinomycetes</taxon>
        <taxon>Pseudonocardiales</taxon>
        <taxon>Pseudonocardiaceae</taxon>
        <taxon>Actinokineospora</taxon>
    </lineage>
</organism>
<evidence type="ECO:0000256" key="4">
    <source>
        <dbReference type="ARBA" id="ARBA00022692"/>
    </source>
</evidence>
<feature type="transmembrane region" description="Helical" evidence="8">
    <location>
        <begin position="21"/>
        <end position="44"/>
    </location>
</feature>
<feature type="transmembrane region" description="Helical" evidence="8">
    <location>
        <begin position="175"/>
        <end position="194"/>
    </location>
</feature>
<feature type="transmembrane region" description="Helical" evidence="8">
    <location>
        <begin position="147"/>
        <end position="169"/>
    </location>
</feature>
<evidence type="ECO:0000313" key="11">
    <source>
        <dbReference type="Proteomes" id="UP001165042"/>
    </source>
</evidence>
<evidence type="ECO:0000256" key="3">
    <source>
        <dbReference type="ARBA" id="ARBA00022670"/>
    </source>
</evidence>
<dbReference type="EMBL" id="BSSD01000007">
    <property type="protein sequence ID" value="GLW93851.1"/>
    <property type="molecule type" value="Genomic_DNA"/>
</dbReference>
<keyword evidence="4 8" id="KW-0812">Transmembrane</keyword>